<dbReference type="EMBL" id="CAJHNH020003802">
    <property type="protein sequence ID" value="CAG5130023.1"/>
    <property type="molecule type" value="Genomic_DNA"/>
</dbReference>
<dbReference type="AlphaFoldDB" id="A0A8S3ZKL4"/>
<dbReference type="PROSITE" id="PS50106">
    <property type="entry name" value="PDZ"/>
    <property type="match status" value="1"/>
</dbReference>
<dbReference type="InterPro" id="IPR041489">
    <property type="entry name" value="PDZ_6"/>
</dbReference>
<feature type="region of interest" description="Disordered" evidence="1">
    <location>
        <begin position="59"/>
        <end position="123"/>
    </location>
</feature>
<dbReference type="OrthoDB" id="44841at2759"/>
<evidence type="ECO:0000313" key="3">
    <source>
        <dbReference type="EMBL" id="CAG5130023.1"/>
    </source>
</evidence>
<evidence type="ECO:0000259" key="2">
    <source>
        <dbReference type="PROSITE" id="PS50106"/>
    </source>
</evidence>
<dbReference type="InterPro" id="IPR001478">
    <property type="entry name" value="PDZ"/>
</dbReference>
<reference evidence="3" key="1">
    <citation type="submission" date="2021-04" db="EMBL/GenBank/DDBJ databases">
        <authorList>
            <consortium name="Molecular Ecology Group"/>
        </authorList>
    </citation>
    <scope>NUCLEOTIDE SEQUENCE</scope>
</reference>
<feature type="compositionally biased region" description="Polar residues" evidence="1">
    <location>
        <begin position="76"/>
        <end position="86"/>
    </location>
</feature>
<dbReference type="Proteomes" id="UP000678393">
    <property type="component" value="Unassembled WGS sequence"/>
</dbReference>
<feature type="domain" description="PDZ" evidence="2">
    <location>
        <begin position="1"/>
        <end position="41"/>
    </location>
</feature>
<organism evidence="3 4">
    <name type="scientific">Candidula unifasciata</name>
    <dbReference type="NCBI Taxonomy" id="100452"/>
    <lineage>
        <taxon>Eukaryota</taxon>
        <taxon>Metazoa</taxon>
        <taxon>Spiralia</taxon>
        <taxon>Lophotrochozoa</taxon>
        <taxon>Mollusca</taxon>
        <taxon>Gastropoda</taxon>
        <taxon>Heterobranchia</taxon>
        <taxon>Euthyneura</taxon>
        <taxon>Panpulmonata</taxon>
        <taxon>Eupulmonata</taxon>
        <taxon>Stylommatophora</taxon>
        <taxon>Helicina</taxon>
        <taxon>Helicoidea</taxon>
        <taxon>Geomitridae</taxon>
        <taxon>Candidula</taxon>
    </lineage>
</organism>
<comment type="caution">
    <text evidence="3">The sequence shown here is derived from an EMBL/GenBank/DDBJ whole genome shotgun (WGS) entry which is preliminary data.</text>
</comment>
<feature type="non-terminal residue" evidence="3">
    <location>
        <position position="123"/>
    </location>
</feature>
<accession>A0A8S3ZKL4</accession>
<dbReference type="SUPFAM" id="SSF50156">
    <property type="entry name" value="PDZ domain-like"/>
    <property type="match status" value="1"/>
</dbReference>
<name>A0A8S3ZKL4_9EUPU</name>
<gene>
    <name evidence="3" type="ORF">CUNI_LOCUS15581</name>
</gene>
<evidence type="ECO:0000256" key="1">
    <source>
        <dbReference type="SAM" id="MobiDB-lite"/>
    </source>
</evidence>
<protein>
    <recommendedName>
        <fullName evidence="2">PDZ domain-containing protein</fullName>
    </recommendedName>
</protein>
<dbReference type="Pfam" id="PF17820">
    <property type="entry name" value="PDZ_6"/>
    <property type="match status" value="1"/>
</dbReference>
<evidence type="ECO:0000313" key="4">
    <source>
        <dbReference type="Proteomes" id="UP000678393"/>
    </source>
</evidence>
<feature type="non-terminal residue" evidence="3">
    <location>
        <position position="1"/>
    </location>
</feature>
<sequence length="123" mass="13421">INPNSKAFYEGLQVDDTLLTINGQQTRGLNHNEVQALIKNATTGTLSLLIQRDKNAVNNHVNGDYHRSPVGPASGSDVQDSFSTLPPSKPGQPYTFPDKPHEHRQNGPSSNEFHGIGHPTQRS</sequence>
<keyword evidence="4" id="KW-1185">Reference proteome</keyword>
<dbReference type="InterPro" id="IPR036034">
    <property type="entry name" value="PDZ_sf"/>
</dbReference>
<dbReference type="Gene3D" id="2.30.42.10">
    <property type="match status" value="1"/>
</dbReference>
<proteinExistence type="predicted"/>